<name>M2MJ83_BAUPA</name>
<dbReference type="GO" id="GO:0016020">
    <property type="term" value="C:membrane"/>
    <property type="evidence" value="ECO:0007669"/>
    <property type="project" value="UniProtKB-SubCell"/>
</dbReference>
<dbReference type="GeneID" id="19115630"/>
<proteinExistence type="predicted"/>
<protein>
    <recommendedName>
        <fullName evidence="9">Major facilitator superfamily (MFS) profile domain-containing protein</fullName>
    </recommendedName>
</protein>
<sequence length="453" mass="49650">MHNDSSLEKSVDLDQAHDFLANHVQNGPASDADIEHLTRTIDCHIMPILFSVYFVQALDKQLLNYAAVMGLTKDLHLASNDFSNLATYLFVALIIAEVPTVYILNKVPVVKWLSINAYYRKDHQGSRFLLWRSAIGLDVIIGGLLSFAFQHVHNAALASWKILFLLLGCLSIAFGLCLFVCLPDTPMHAKFLSDQQKVALLHHISVNKTGVRATTFRLRQVVDFLRDPQIWLLTIATILTTISTGVTLSYSSQLIAGFGFSPKQAALLNMPSGAVTIVAAFVIGGALNTRLPRCFIIASGNLVAIIVACLVGFAPSHKHAALLAGIYLVNITSPVLFTIYQWASANVAGHSKRTMTMALITMAFSAGSLIGPQTFRAKDKPEYRPAKIALIATQAGCAFLCCVLGAYYSWTNKRRDAKYGEETVLGDSSGSADDVKTWENLTDIERTSFRYMT</sequence>
<accession>M2MJ83</accession>
<organism evidence="7 8">
    <name type="scientific">Baudoinia panamericana (strain UAMH 10762)</name>
    <name type="common">Angels' share fungus</name>
    <name type="synonym">Baudoinia compniacensis (strain UAMH 10762)</name>
    <dbReference type="NCBI Taxonomy" id="717646"/>
    <lineage>
        <taxon>Eukaryota</taxon>
        <taxon>Fungi</taxon>
        <taxon>Dikarya</taxon>
        <taxon>Ascomycota</taxon>
        <taxon>Pezizomycotina</taxon>
        <taxon>Dothideomycetes</taxon>
        <taxon>Dothideomycetidae</taxon>
        <taxon>Mycosphaerellales</taxon>
        <taxon>Teratosphaeriaceae</taxon>
        <taxon>Baudoinia</taxon>
    </lineage>
</organism>
<dbReference type="OrthoDB" id="6730379at2759"/>
<evidence type="ECO:0000256" key="6">
    <source>
        <dbReference type="SAM" id="Phobius"/>
    </source>
</evidence>
<keyword evidence="4 6" id="KW-1133">Transmembrane helix</keyword>
<dbReference type="GO" id="GO:0022857">
    <property type="term" value="F:transmembrane transporter activity"/>
    <property type="evidence" value="ECO:0007669"/>
    <property type="project" value="InterPro"/>
</dbReference>
<dbReference type="InterPro" id="IPR011701">
    <property type="entry name" value="MFS"/>
</dbReference>
<dbReference type="OMA" id="WAWVFIC"/>
<evidence type="ECO:0000313" key="8">
    <source>
        <dbReference type="Proteomes" id="UP000011761"/>
    </source>
</evidence>
<keyword evidence="8" id="KW-1185">Reference proteome</keyword>
<feature type="transmembrane region" description="Helical" evidence="6">
    <location>
        <begin position="294"/>
        <end position="314"/>
    </location>
</feature>
<gene>
    <name evidence="7" type="ORF">BAUCODRAFT_571091</name>
</gene>
<feature type="transmembrane region" description="Helical" evidence="6">
    <location>
        <begin position="320"/>
        <end position="343"/>
    </location>
</feature>
<dbReference type="Proteomes" id="UP000011761">
    <property type="component" value="Unassembled WGS sequence"/>
</dbReference>
<feature type="transmembrane region" description="Helical" evidence="6">
    <location>
        <begin position="162"/>
        <end position="182"/>
    </location>
</feature>
<evidence type="ECO:0008006" key="9">
    <source>
        <dbReference type="Google" id="ProtNLM"/>
    </source>
</evidence>
<feature type="transmembrane region" description="Helical" evidence="6">
    <location>
        <begin position="387"/>
        <end position="408"/>
    </location>
</feature>
<evidence type="ECO:0000256" key="1">
    <source>
        <dbReference type="ARBA" id="ARBA00004141"/>
    </source>
</evidence>
<feature type="transmembrane region" description="Helical" evidence="6">
    <location>
        <begin position="129"/>
        <end position="150"/>
    </location>
</feature>
<feature type="transmembrane region" description="Helical" evidence="6">
    <location>
        <begin position="85"/>
        <end position="104"/>
    </location>
</feature>
<evidence type="ECO:0000313" key="7">
    <source>
        <dbReference type="EMBL" id="EMC91338.1"/>
    </source>
</evidence>
<dbReference type="PANTHER" id="PTHR43791:SF40">
    <property type="entry name" value="THIAMINE PATHWAY TRANSPORTER THI73"/>
    <property type="match status" value="1"/>
</dbReference>
<dbReference type="RefSeq" id="XP_007681706.1">
    <property type="nucleotide sequence ID" value="XM_007683516.1"/>
</dbReference>
<feature type="transmembrane region" description="Helical" evidence="6">
    <location>
        <begin position="355"/>
        <end position="375"/>
    </location>
</feature>
<evidence type="ECO:0000256" key="2">
    <source>
        <dbReference type="ARBA" id="ARBA00022448"/>
    </source>
</evidence>
<dbReference type="Pfam" id="PF07690">
    <property type="entry name" value="MFS_1"/>
    <property type="match status" value="1"/>
</dbReference>
<keyword evidence="3 6" id="KW-0812">Transmembrane</keyword>
<dbReference type="SUPFAM" id="SSF103473">
    <property type="entry name" value="MFS general substrate transporter"/>
    <property type="match status" value="1"/>
</dbReference>
<dbReference type="PANTHER" id="PTHR43791">
    <property type="entry name" value="PERMEASE-RELATED"/>
    <property type="match status" value="1"/>
</dbReference>
<evidence type="ECO:0000256" key="3">
    <source>
        <dbReference type="ARBA" id="ARBA00022692"/>
    </source>
</evidence>
<dbReference type="eggNOG" id="KOG2533">
    <property type="taxonomic scope" value="Eukaryota"/>
</dbReference>
<dbReference type="HOGENOM" id="CLU_001265_0_5_1"/>
<keyword evidence="5 6" id="KW-0472">Membrane</keyword>
<dbReference type="Gene3D" id="1.20.1250.20">
    <property type="entry name" value="MFS general substrate transporter like domains"/>
    <property type="match status" value="2"/>
</dbReference>
<dbReference type="KEGG" id="bcom:BAUCODRAFT_571091"/>
<evidence type="ECO:0000256" key="4">
    <source>
        <dbReference type="ARBA" id="ARBA00022989"/>
    </source>
</evidence>
<dbReference type="EMBL" id="KB445564">
    <property type="protein sequence ID" value="EMC91338.1"/>
    <property type="molecule type" value="Genomic_DNA"/>
</dbReference>
<evidence type="ECO:0000256" key="5">
    <source>
        <dbReference type="ARBA" id="ARBA00023136"/>
    </source>
</evidence>
<keyword evidence="2" id="KW-0813">Transport</keyword>
<dbReference type="InterPro" id="IPR036259">
    <property type="entry name" value="MFS_trans_sf"/>
</dbReference>
<feature type="transmembrane region" description="Helical" evidence="6">
    <location>
        <begin position="270"/>
        <end position="287"/>
    </location>
</feature>
<comment type="subcellular location">
    <subcellularLocation>
        <location evidence="1">Membrane</location>
        <topology evidence="1">Multi-pass membrane protein</topology>
    </subcellularLocation>
</comment>
<dbReference type="AlphaFoldDB" id="M2MJ83"/>
<reference evidence="7 8" key="1">
    <citation type="journal article" date="2012" name="PLoS Pathog.">
        <title>Diverse lifestyles and strategies of plant pathogenesis encoded in the genomes of eighteen Dothideomycetes fungi.</title>
        <authorList>
            <person name="Ohm R.A."/>
            <person name="Feau N."/>
            <person name="Henrissat B."/>
            <person name="Schoch C.L."/>
            <person name="Horwitz B.A."/>
            <person name="Barry K.W."/>
            <person name="Condon B.J."/>
            <person name="Copeland A.C."/>
            <person name="Dhillon B."/>
            <person name="Glaser F."/>
            <person name="Hesse C.N."/>
            <person name="Kosti I."/>
            <person name="LaButti K."/>
            <person name="Lindquist E.A."/>
            <person name="Lucas S."/>
            <person name="Salamov A.A."/>
            <person name="Bradshaw R.E."/>
            <person name="Ciuffetti L."/>
            <person name="Hamelin R.C."/>
            <person name="Kema G.H.J."/>
            <person name="Lawrence C."/>
            <person name="Scott J.A."/>
            <person name="Spatafora J.W."/>
            <person name="Turgeon B.G."/>
            <person name="de Wit P.J.G.M."/>
            <person name="Zhong S."/>
            <person name="Goodwin S.B."/>
            <person name="Grigoriev I.V."/>
        </authorList>
    </citation>
    <scope>NUCLEOTIDE SEQUENCE [LARGE SCALE GENOMIC DNA]</scope>
    <source>
        <strain evidence="7 8">UAMH 10762</strain>
    </source>
</reference>
<feature type="transmembrane region" description="Helical" evidence="6">
    <location>
        <begin position="230"/>
        <end position="250"/>
    </location>
</feature>